<name>S4XSL6_SORCE</name>
<organism evidence="1 2">
    <name type="scientific">Sorangium cellulosum So0157-2</name>
    <dbReference type="NCBI Taxonomy" id="1254432"/>
    <lineage>
        <taxon>Bacteria</taxon>
        <taxon>Pseudomonadati</taxon>
        <taxon>Myxococcota</taxon>
        <taxon>Polyangia</taxon>
        <taxon>Polyangiales</taxon>
        <taxon>Polyangiaceae</taxon>
        <taxon>Sorangium</taxon>
    </lineage>
</organism>
<dbReference type="PATRIC" id="fig|1254432.3.peg.3091"/>
<dbReference type="AlphaFoldDB" id="S4XSL6"/>
<dbReference type="Proteomes" id="UP000014803">
    <property type="component" value="Chromosome"/>
</dbReference>
<accession>S4XSL6</accession>
<dbReference type="EMBL" id="CP003969">
    <property type="protein sequence ID" value="AGP35494.1"/>
    <property type="molecule type" value="Genomic_DNA"/>
</dbReference>
<dbReference type="HOGENOM" id="CLU_3376071_0_0_7"/>
<proteinExistence type="predicted"/>
<evidence type="ECO:0000313" key="1">
    <source>
        <dbReference type="EMBL" id="AGP35494.1"/>
    </source>
</evidence>
<gene>
    <name evidence="1" type="ORF">SCE1572_13720</name>
</gene>
<evidence type="ECO:0000313" key="2">
    <source>
        <dbReference type="Proteomes" id="UP000014803"/>
    </source>
</evidence>
<protein>
    <submittedName>
        <fullName evidence="1">Uncharacterized protein</fullName>
    </submittedName>
</protein>
<sequence length="34" mass="3728">MDLAAALEAASERDADEVQALGVMLKKMLRVLLR</sequence>
<dbReference type="KEGG" id="scu:SCE1572_13720"/>
<reference evidence="1 2" key="1">
    <citation type="journal article" date="2013" name="Sci. Rep.">
        <title>Extraordinary expansion of a Sorangium cellulosum genome from an alkaline milieu.</title>
        <authorList>
            <person name="Han K."/>
            <person name="Li Z.F."/>
            <person name="Peng R."/>
            <person name="Zhu L.P."/>
            <person name="Zhou T."/>
            <person name="Wang L.G."/>
            <person name="Li S.G."/>
            <person name="Zhang X.B."/>
            <person name="Hu W."/>
            <person name="Wu Z.H."/>
            <person name="Qin N."/>
            <person name="Li Y.Z."/>
        </authorList>
    </citation>
    <scope>NUCLEOTIDE SEQUENCE [LARGE SCALE GENOMIC DNA]</scope>
    <source>
        <strain evidence="1 2">So0157-2</strain>
    </source>
</reference>